<gene>
    <name evidence="1" type="ORF">L6452_40457</name>
</gene>
<reference evidence="1 2" key="2">
    <citation type="journal article" date="2022" name="Mol. Ecol. Resour.">
        <title>The genomes of chicory, endive, great burdock and yacon provide insights into Asteraceae paleo-polyploidization history and plant inulin production.</title>
        <authorList>
            <person name="Fan W."/>
            <person name="Wang S."/>
            <person name="Wang H."/>
            <person name="Wang A."/>
            <person name="Jiang F."/>
            <person name="Liu H."/>
            <person name="Zhao H."/>
            <person name="Xu D."/>
            <person name="Zhang Y."/>
        </authorList>
    </citation>
    <scope>NUCLEOTIDE SEQUENCE [LARGE SCALE GENOMIC DNA]</scope>
    <source>
        <strain evidence="2">cv. Niubang</strain>
    </source>
</reference>
<reference evidence="2" key="1">
    <citation type="journal article" date="2022" name="Mol. Ecol. Resour.">
        <title>The genomes of chicory, endive, great burdock and yacon provide insights into Asteraceae palaeo-polyploidization history and plant inulin production.</title>
        <authorList>
            <person name="Fan W."/>
            <person name="Wang S."/>
            <person name="Wang H."/>
            <person name="Wang A."/>
            <person name="Jiang F."/>
            <person name="Liu H."/>
            <person name="Zhao H."/>
            <person name="Xu D."/>
            <person name="Zhang Y."/>
        </authorList>
    </citation>
    <scope>NUCLEOTIDE SEQUENCE [LARGE SCALE GENOMIC DNA]</scope>
    <source>
        <strain evidence="2">cv. Niubang</strain>
    </source>
</reference>
<keyword evidence="2" id="KW-1185">Reference proteome</keyword>
<comment type="caution">
    <text evidence="1">The sequence shown here is derived from an EMBL/GenBank/DDBJ whole genome shotgun (WGS) entry which is preliminary data.</text>
</comment>
<name>A0ACB8XN54_ARCLA</name>
<proteinExistence type="predicted"/>
<evidence type="ECO:0000313" key="2">
    <source>
        <dbReference type="Proteomes" id="UP001055879"/>
    </source>
</evidence>
<accession>A0ACB8XN54</accession>
<organism evidence="1 2">
    <name type="scientific">Arctium lappa</name>
    <name type="common">Greater burdock</name>
    <name type="synonym">Lappa major</name>
    <dbReference type="NCBI Taxonomy" id="4217"/>
    <lineage>
        <taxon>Eukaryota</taxon>
        <taxon>Viridiplantae</taxon>
        <taxon>Streptophyta</taxon>
        <taxon>Embryophyta</taxon>
        <taxon>Tracheophyta</taxon>
        <taxon>Spermatophyta</taxon>
        <taxon>Magnoliopsida</taxon>
        <taxon>eudicotyledons</taxon>
        <taxon>Gunneridae</taxon>
        <taxon>Pentapetalae</taxon>
        <taxon>asterids</taxon>
        <taxon>campanulids</taxon>
        <taxon>Asterales</taxon>
        <taxon>Asteraceae</taxon>
        <taxon>Carduoideae</taxon>
        <taxon>Cardueae</taxon>
        <taxon>Arctiinae</taxon>
        <taxon>Arctium</taxon>
    </lineage>
</organism>
<dbReference type="Proteomes" id="UP001055879">
    <property type="component" value="Linkage Group LG16"/>
</dbReference>
<dbReference type="EMBL" id="CM042062">
    <property type="protein sequence ID" value="KAI3669230.1"/>
    <property type="molecule type" value="Genomic_DNA"/>
</dbReference>
<evidence type="ECO:0000313" key="1">
    <source>
        <dbReference type="EMBL" id="KAI3669230.1"/>
    </source>
</evidence>
<sequence>MTSRDALSIGSDVKPPVLFKEEYEQWRDRFLDFVDRQSNGENILKSITEGLMKKPTEEIPAGGNDSDGAPRTRRVDKKYASFSDEQKKRFDADKQARSFLLQSMTNEIYVKMDSYNETAKSMWDQLRKMMLGSRVRNQIKVANCINSYEEFRAKENKSLEETYDRFVLLLNELSKNKVNKQQIENNNEEEVEEKRAEKKKVEKVADPIALVAGEKEKEKIEKKNKKKTVVFSSESESESDGDDGESLKQAMLLLTHAFQKKFYKKPGSNSQRYSSSSSKNHEHRERVEGNRMIEKKPEEKKKYVNDYTSTEKKTTNDLIKCYNCGKFGHYAKECRKPKVRNSEYYQNKLLLAKQQEAGRALMAEDEYWLDHSDEEEQEETAHLCLMGKEVKDDDSDDETADEV</sequence>
<protein>
    <submittedName>
        <fullName evidence="1">Uncharacterized protein</fullName>
    </submittedName>
</protein>